<protein>
    <submittedName>
        <fullName evidence="1">Uncharacterized protein</fullName>
    </submittedName>
</protein>
<proteinExistence type="predicted"/>
<evidence type="ECO:0000313" key="1">
    <source>
        <dbReference type="EMBL" id="XBN74708.1"/>
    </source>
</evidence>
<sequence length="50" mass="5501">MIGIVIPMRGSYLLLQPEGGHLIPHSISANQLLGEPRQSSLLSRVLQCYL</sequence>
<name>A0AAU7J8P6_9CAUD</name>
<organism evidence="1">
    <name type="scientific">Xanthomonas phage MK21</name>
    <dbReference type="NCBI Taxonomy" id="3148942"/>
    <lineage>
        <taxon>Viruses</taxon>
        <taxon>Duplodnaviria</taxon>
        <taxon>Heunggongvirae</taxon>
        <taxon>Uroviricota</taxon>
        <taxon>Caudoviricetes</taxon>
    </lineage>
</organism>
<dbReference type="EMBL" id="PP780467">
    <property type="protein sequence ID" value="XBN74708.1"/>
    <property type="molecule type" value="Genomic_DNA"/>
</dbReference>
<reference evidence="1" key="2">
    <citation type="submission" date="2024-06" db="EMBL/GenBank/DDBJ databases">
        <title>Novel bacteriophage MK21 infecting Xanthomonas citri.</title>
        <authorList>
            <person name="Song S.-H."/>
            <person name="Lee A.H."/>
            <person name="Choi K.-M."/>
            <person name="Oh D."/>
            <person name="Park J.-G."/>
        </authorList>
    </citation>
    <scope>NUCLEOTIDE SEQUENCE</scope>
</reference>
<reference evidence="1" key="1">
    <citation type="submission" date="2024-05" db="EMBL/GenBank/DDBJ databases">
        <authorList>
            <person name="Kwon M."/>
            <person name="Moon K."/>
        </authorList>
    </citation>
    <scope>NUCLEOTIDE SEQUENCE</scope>
</reference>
<accession>A0AAU7J8P6</accession>